<reference evidence="3" key="2">
    <citation type="journal article" date="2023" name="Microorganisms">
        <title>Genomic Characterization of Arcobacter butzleri Strains Isolated from Various Sources in Lithuania.</title>
        <authorList>
            <person name="Uljanovas D."/>
            <person name="Golz G."/>
            <person name="Fleischmann S."/>
            <person name="Kudirkiene E."/>
            <person name="Kasetiene N."/>
            <person name="Grineviciene A."/>
            <person name="Tamuleviciene E."/>
            <person name="Aksomaitiene J."/>
            <person name="Alter T."/>
            <person name="Malakauskas M."/>
        </authorList>
    </citation>
    <scope>NUCLEOTIDE SEQUENCE</scope>
    <source>
        <strain evidence="3">RCM69</strain>
    </source>
</reference>
<dbReference type="Proteomes" id="UP001170288">
    <property type="component" value="Unassembled WGS sequence"/>
</dbReference>
<feature type="signal peptide" evidence="1">
    <location>
        <begin position="1"/>
        <end position="18"/>
    </location>
</feature>
<dbReference type="InterPro" id="IPR036909">
    <property type="entry name" value="Cyt_c-like_dom_sf"/>
</dbReference>
<comment type="caution">
    <text evidence="3">The sequence shown here is derived from an EMBL/GenBank/DDBJ whole genome shotgun (WGS) entry which is preliminary data.</text>
</comment>
<gene>
    <name evidence="3" type="ORF">O8C76_03975</name>
</gene>
<feature type="domain" description="Di-haem cytochrome c peroxidase" evidence="2">
    <location>
        <begin position="54"/>
        <end position="77"/>
    </location>
</feature>
<evidence type="ECO:0000259" key="2">
    <source>
        <dbReference type="Pfam" id="PF03150"/>
    </source>
</evidence>
<dbReference type="Pfam" id="PF03150">
    <property type="entry name" value="CCP_MauG"/>
    <property type="match status" value="1"/>
</dbReference>
<protein>
    <recommendedName>
        <fullName evidence="2">Di-haem cytochrome c peroxidase domain-containing protein</fullName>
    </recommendedName>
</protein>
<dbReference type="GO" id="GO:0009055">
    <property type="term" value="F:electron transfer activity"/>
    <property type="evidence" value="ECO:0007669"/>
    <property type="project" value="InterPro"/>
</dbReference>
<evidence type="ECO:0000313" key="3">
    <source>
        <dbReference type="EMBL" id="MDN5070190.1"/>
    </source>
</evidence>
<evidence type="ECO:0000256" key="1">
    <source>
        <dbReference type="SAM" id="SignalP"/>
    </source>
</evidence>
<dbReference type="GO" id="GO:0020037">
    <property type="term" value="F:heme binding"/>
    <property type="evidence" value="ECO:0007669"/>
    <property type="project" value="InterPro"/>
</dbReference>
<keyword evidence="1" id="KW-0732">Signal</keyword>
<proteinExistence type="predicted"/>
<accession>A0AAW7PX03</accession>
<reference evidence="3" key="1">
    <citation type="submission" date="2022-12" db="EMBL/GenBank/DDBJ databases">
        <authorList>
            <person name="Uljanovas D."/>
        </authorList>
    </citation>
    <scope>NUCLEOTIDE SEQUENCE</scope>
    <source>
        <strain evidence="3">RCM69</strain>
    </source>
</reference>
<dbReference type="GO" id="GO:0016491">
    <property type="term" value="F:oxidoreductase activity"/>
    <property type="evidence" value="ECO:0007669"/>
    <property type="project" value="InterPro"/>
</dbReference>
<dbReference type="EMBL" id="JAPZCX010000005">
    <property type="protein sequence ID" value="MDN5070190.1"/>
    <property type="molecule type" value="Genomic_DNA"/>
</dbReference>
<dbReference type="AlphaFoldDB" id="A0AAW7PX03"/>
<evidence type="ECO:0000313" key="4">
    <source>
        <dbReference type="Proteomes" id="UP001170288"/>
    </source>
</evidence>
<name>A0AAW7PX03_9BACT</name>
<sequence>MKLAITLSILLGASSLFATSLVQKAKDSGLEAIPAQKAQLMKLIDDPKDPITREKVDLGKKLYFDPRLSKSGIISCNAYIGVFGQECRSSTGHFCNEIF</sequence>
<organism evidence="3 4">
    <name type="scientific">Aliarcobacter butzleri</name>
    <dbReference type="NCBI Taxonomy" id="28197"/>
    <lineage>
        <taxon>Bacteria</taxon>
        <taxon>Pseudomonadati</taxon>
        <taxon>Campylobacterota</taxon>
        <taxon>Epsilonproteobacteria</taxon>
        <taxon>Campylobacterales</taxon>
        <taxon>Arcobacteraceae</taxon>
        <taxon>Aliarcobacter</taxon>
    </lineage>
</organism>
<dbReference type="InterPro" id="IPR004852">
    <property type="entry name" value="Di-haem_cyt_c_peroxidsae"/>
</dbReference>
<dbReference type="SUPFAM" id="SSF46626">
    <property type="entry name" value="Cytochrome c"/>
    <property type="match status" value="1"/>
</dbReference>
<dbReference type="Gene3D" id="1.10.760.10">
    <property type="entry name" value="Cytochrome c-like domain"/>
    <property type="match status" value="1"/>
</dbReference>
<feature type="chain" id="PRO_5043431826" description="Di-haem cytochrome c peroxidase domain-containing protein" evidence="1">
    <location>
        <begin position="19"/>
        <end position="99"/>
    </location>
</feature>